<comment type="caution">
    <text evidence="1">The sequence shown here is derived from an EMBL/GenBank/DDBJ whole genome shotgun (WGS) entry which is preliminary data.</text>
</comment>
<protein>
    <submittedName>
        <fullName evidence="1">Uncharacterized protein</fullName>
    </submittedName>
</protein>
<organism evidence="1 2">
    <name type="scientific">Nitrincola tibetensis</name>
    <dbReference type="NCBI Taxonomy" id="2219697"/>
    <lineage>
        <taxon>Bacteria</taxon>
        <taxon>Pseudomonadati</taxon>
        <taxon>Pseudomonadota</taxon>
        <taxon>Gammaproteobacteria</taxon>
        <taxon>Oceanospirillales</taxon>
        <taxon>Oceanospirillaceae</taxon>
        <taxon>Nitrincola</taxon>
    </lineage>
</organism>
<dbReference type="OrthoDB" id="6119105at2"/>
<gene>
    <name evidence="1" type="ORF">DN062_14335</name>
</gene>
<dbReference type="RefSeq" id="WP_112159997.1">
    <property type="nucleotide sequence ID" value="NZ_QKRX01000012.1"/>
</dbReference>
<keyword evidence="2" id="KW-1185">Reference proteome</keyword>
<accession>A0A364NJ80</accession>
<sequence>MTEQTACDLSEYLSYHYDEIHAYLSGRFGSEGFAEEIISDLLFYLWNTPMSALPQQAMQNILMLAGRLGNYRKQRQKLIRDDLQIKHYQVAASLSAFDGVALNKG</sequence>
<evidence type="ECO:0000313" key="1">
    <source>
        <dbReference type="EMBL" id="RAU17091.1"/>
    </source>
</evidence>
<dbReference type="AlphaFoldDB" id="A0A364NJ80"/>
<reference evidence="1 2" key="1">
    <citation type="submission" date="2018-06" db="EMBL/GenBank/DDBJ databases">
        <title>Nitrincola tibetense sp. nov., isolated from Lake XuguoCo on Tibetan Plateau.</title>
        <authorList>
            <person name="Xing P."/>
        </authorList>
    </citation>
    <scope>NUCLEOTIDE SEQUENCE [LARGE SCALE GENOMIC DNA]</scope>
    <source>
        <strain evidence="2">xg18</strain>
    </source>
</reference>
<dbReference type="Proteomes" id="UP000250744">
    <property type="component" value="Unassembled WGS sequence"/>
</dbReference>
<proteinExistence type="predicted"/>
<name>A0A364NJ80_9GAMM</name>
<dbReference type="EMBL" id="QKRX01000012">
    <property type="protein sequence ID" value="RAU17091.1"/>
    <property type="molecule type" value="Genomic_DNA"/>
</dbReference>
<evidence type="ECO:0000313" key="2">
    <source>
        <dbReference type="Proteomes" id="UP000250744"/>
    </source>
</evidence>